<dbReference type="Gene3D" id="1.10.30.50">
    <property type="match status" value="1"/>
</dbReference>
<proteinExistence type="predicted"/>
<gene>
    <name evidence="1" type="ORF">LCGC14_1343690</name>
</gene>
<evidence type="ECO:0008006" key="2">
    <source>
        <dbReference type="Google" id="ProtNLM"/>
    </source>
</evidence>
<reference evidence="1" key="1">
    <citation type="journal article" date="2015" name="Nature">
        <title>Complex archaea that bridge the gap between prokaryotes and eukaryotes.</title>
        <authorList>
            <person name="Spang A."/>
            <person name="Saw J.H."/>
            <person name="Jorgensen S.L."/>
            <person name="Zaremba-Niedzwiedzka K."/>
            <person name="Martijn J."/>
            <person name="Lind A.E."/>
            <person name="van Eijk R."/>
            <person name="Schleper C."/>
            <person name="Guy L."/>
            <person name="Ettema T.J."/>
        </authorList>
    </citation>
    <scope>NUCLEOTIDE SEQUENCE</scope>
</reference>
<sequence>MTKMGMKRTEPKKRMRVKVPKTYELDNLYNQVVKYLADYTCELCGVVPANPKNYHTHHYITRTVQRLRWVTANTICVCAKCHSDLEKDPKLNTEVFTKRLGTDGLDELRLQINTAPKADRVAIKADLKEKLRGLEE</sequence>
<evidence type="ECO:0000313" key="1">
    <source>
        <dbReference type="EMBL" id="KKM80067.1"/>
    </source>
</evidence>
<comment type="caution">
    <text evidence="1">The sequence shown here is derived from an EMBL/GenBank/DDBJ whole genome shotgun (WGS) entry which is preliminary data.</text>
</comment>
<organism evidence="1">
    <name type="scientific">marine sediment metagenome</name>
    <dbReference type="NCBI Taxonomy" id="412755"/>
    <lineage>
        <taxon>unclassified sequences</taxon>
        <taxon>metagenomes</taxon>
        <taxon>ecological metagenomes</taxon>
    </lineage>
</organism>
<name>A0A0F9NFC8_9ZZZZ</name>
<dbReference type="EMBL" id="LAZR01008239">
    <property type="protein sequence ID" value="KKM80067.1"/>
    <property type="molecule type" value="Genomic_DNA"/>
</dbReference>
<protein>
    <recommendedName>
        <fullName evidence="2">HNH domain-containing protein</fullName>
    </recommendedName>
</protein>
<dbReference type="AlphaFoldDB" id="A0A0F9NFC8"/>
<accession>A0A0F9NFC8</accession>